<reference evidence="1" key="1">
    <citation type="submission" date="2019-11" db="EMBL/GenBank/DDBJ databases">
        <title>Nori genome reveals adaptations in red seaweeds to the harsh intertidal environment.</title>
        <authorList>
            <person name="Wang D."/>
            <person name="Mao Y."/>
        </authorList>
    </citation>
    <scope>NUCLEOTIDE SEQUENCE</scope>
    <source>
        <tissue evidence="1">Gametophyte</tissue>
    </source>
</reference>
<name>A0ACC3BUI5_PYRYE</name>
<evidence type="ECO:0000313" key="2">
    <source>
        <dbReference type="Proteomes" id="UP000798662"/>
    </source>
</evidence>
<sequence length="530" mass="56577">MTQEDLQLLQRRCRTDPASYAAEYETALRHYEALLASVTLSPSAPAERLEELLSFMAAVCPGYPASVPRVVPPLLALLSDAGPVLSAPLRRAAVRSLALLRAKGVADGGAILPLFFRLLACADKPLRAALHGHIVADIKRSARGGVPARASQAFLFGMLTDPSEVLVKRSLHVLCDLYSRGVWADARTANVVAGALFHPSPTPAVVAARFLLGTWRRVVPGADGGTGGLDEEEAEAAAAAVGADGSGFGGDAEPPLAALYDPQEVAERLFADIRGRRKRESFDTRLLLLNLLTRLVGFHRLLLLGVYPYLQRYLQPHQESVPAVLACLVQGVHERVPPEELHPLIRALADNFVCDRSSVEAIATGLNAIRATPSDDDDDAASVATATTAGAGAEATSALLADLIEYRHHRDKGVTAAARGLVVLYRRVHPGLLDRRVRGKEVASALAAGAVLAEKLEAVRAGRVGRPRHGSSRGAAKGGGSTNADKRKTKAASMVLHKQRAKGRGSFRDKQIGKGRKIGNKQKRVYTKKY</sequence>
<dbReference type="Proteomes" id="UP000798662">
    <property type="component" value="Chromosome 1"/>
</dbReference>
<protein>
    <submittedName>
        <fullName evidence="1">Uncharacterized protein</fullName>
    </submittedName>
</protein>
<gene>
    <name evidence="1" type="ORF">I4F81_004290</name>
</gene>
<dbReference type="EMBL" id="CM020618">
    <property type="protein sequence ID" value="KAK1861709.1"/>
    <property type="molecule type" value="Genomic_DNA"/>
</dbReference>
<accession>A0ACC3BUI5</accession>
<organism evidence="1 2">
    <name type="scientific">Pyropia yezoensis</name>
    <name type="common">Susabi-nori</name>
    <name type="synonym">Porphyra yezoensis</name>
    <dbReference type="NCBI Taxonomy" id="2788"/>
    <lineage>
        <taxon>Eukaryota</taxon>
        <taxon>Rhodophyta</taxon>
        <taxon>Bangiophyceae</taxon>
        <taxon>Bangiales</taxon>
        <taxon>Bangiaceae</taxon>
        <taxon>Pyropia</taxon>
    </lineage>
</organism>
<keyword evidence="2" id="KW-1185">Reference proteome</keyword>
<proteinExistence type="predicted"/>
<comment type="caution">
    <text evidence="1">The sequence shown here is derived from an EMBL/GenBank/DDBJ whole genome shotgun (WGS) entry which is preliminary data.</text>
</comment>
<evidence type="ECO:0000313" key="1">
    <source>
        <dbReference type="EMBL" id="KAK1861709.1"/>
    </source>
</evidence>